<keyword evidence="3" id="KW-1185">Reference proteome</keyword>
<accession>A0AAF0UFB8</accession>
<feature type="region of interest" description="Disordered" evidence="1">
    <location>
        <begin position="65"/>
        <end position="94"/>
    </location>
</feature>
<dbReference type="Proteomes" id="UP001234989">
    <property type="component" value="Chromosome 9"/>
</dbReference>
<proteinExistence type="predicted"/>
<dbReference type="AlphaFoldDB" id="A0AAF0UFB8"/>
<protein>
    <submittedName>
        <fullName evidence="2">Uncharacterized protein</fullName>
    </submittedName>
</protein>
<reference evidence="2" key="1">
    <citation type="submission" date="2023-08" db="EMBL/GenBank/DDBJ databases">
        <title>A de novo genome assembly of Solanum verrucosum Schlechtendal, a Mexican diploid species geographically isolated from the other diploid A-genome species in potato relatives.</title>
        <authorList>
            <person name="Hosaka K."/>
        </authorList>
    </citation>
    <scope>NUCLEOTIDE SEQUENCE</scope>
    <source>
        <tissue evidence="2">Young leaves</tissue>
    </source>
</reference>
<evidence type="ECO:0000313" key="2">
    <source>
        <dbReference type="EMBL" id="WMV45113.1"/>
    </source>
</evidence>
<evidence type="ECO:0000313" key="3">
    <source>
        <dbReference type="Proteomes" id="UP001234989"/>
    </source>
</evidence>
<dbReference type="EMBL" id="CP133620">
    <property type="protein sequence ID" value="WMV45113.1"/>
    <property type="molecule type" value="Genomic_DNA"/>
</dbReference>
<organism evidence="2 3">
    <name type="scientific">Solanum verrucosum</name>
    <dbReference type="NCBI Taxonomy" id="315347"/>
    <lineage>
        <taxon>Eukaryota</taxon>
        <taxon>Viridiplantae</taxon>
        <taxon>Streptophyta</taxon>
        <taxon>Embryophyta</taxon>
        <taxon>Tracheophyta</taxon>
        <taxon>Spermatophyta</taxon>
        <taxon>Magnoliopsida</taxon>
        <taxon>eudicotyledons</taxon>
        <taxon>Gunneridae</taxon>
        <taxon>Pentapetalae</taxon>
        <taxon>asterids</taxon>
        <taxon>lamiids</taxon>
        <taxon>Solanales</taxon>
        <taxon>Solanaceae</taxon>
        <taxon>Solanoideae</taxon>
        <taxon>Solaneae</taxon>
        <taxon>Solanum</taxon>
    </lineage>
</organism>
<name>A0AAF0UFB8_SOLVR</name>
<sequence>MERFKKSRADAAARVAALEKIEVTPGCCCCFTVASWVAGGQQLELLLGGLRRWNYIRDGAAVVRGERGEGEERQKRGGKEKRREGRGREGCHHL</sequence>
<gene>
    <name evidence="2" type="ORF">MTR67_038498</name>
</gene>
<evidence type="ECO:0000256" key="1">
    <source>
        <dbReference type="SAM" id="MobiDB-lite"/>
    </source>
</evidence>